<feature type="compositionally biased region" description="Polar residues" evidence="1">
    <location>
        <begin position="14"/>
        <end position="29"/>
    </location>
</feature>
<dbReference type="HOGENOM" id="CLU_906426_0_0_1"/>
<dbReference type="Proteomes" id="UP000053647">
    <property type="component" value="Unassembled WGS sequence"/>
</dbReference>
<feature type="compositionally biased region" description="Polar residues" evidence="1">
    <location>
        <begin position="41"/>
        <end position="52"/>
    </location>
</feature>
<gene>
    <name evidence="2" type="ORF">PAXINDRAFT_18342</name>
</gene>
<feature type="compositionally biased region" description="Basic and acidic residues" evidence="1">
    <location>
        <begin position="30"/>
        <end position="40"/>
    </location>
</feature>
<feature type="region of interest" description="Disordered" evidence="1">
    <location>
        <begin position="287"/>
        <end position="353"/>
    </location>
</feature>
<accession>A0A0C9TBV3</accession>
<protein>
    <submittedName>
        <fullName evidence="2">Uncharacterized protein</fullName>
    </submittedName>
</protein>
<keyword evidence="3" id="KW-1185">Reference proteome</keyword>
<proteinExistence type="predicted"/>
<reference evidence="2 3" key="1">
    <citation type="submission" date="2014-06" db="EMBL/GenBank/DDBJ databases">
        <authorList>
            <consortium name="DOE Joint Genome Institute"/>
            <person name="Kuo A."/>
            <person name="Kohler A."/>
            <person name="Nagy L.G."/>
            <person name="Floudas D."/>
            <person name="Copeland A."/>
            <person name="Barry K.W."/>
            <person name="Cichocki N."/>
            <person name="Veneault-Fourrey C."/>
            <person name="LaButti K."/>
            <person name="Lindquist E.A."/>
            <person name="Lipzen A."/>
            <person name="Lundell T."/>
            <person name="Morin E."/>
            <person name="Murat C."/>
            <person name="Sun H."/>
            <person name="Tunlid A."/>
            <person name="Henrissat B."/>
            <person name="Grigoriev I.V."/>
            <person name="Hibbett D.S."/>
            <person name="Martin F."/>
            <person name="Nordberg H.P."/>
            <person name="Cantor M.N."/>
            <person name="Hua S.X."/>
        </authorList>
    </citation>
    <scope>NUCLEOTIDE SEQUENCE [LARGE SCALE GENOMIC DNA]</scope>
    <source>
        <strain evidence="2 3">ATCC 200175</strain>
    </source>
</reference>
<dbReference type="OrthoDB" id="10657283at2759"/>
<evidence type="ECO:0000256" key="1">
    <source>
        <dbReference type="SAM" id="MobiDB-lite"/>
    </source>
</evidence>
<organism evidence="2 3">
    <name type="scientific">Paxillus involutus ATCC 200175</name>
    <dbReference type="NCBI Taxonomy" id="664439"/>
    <lineage>
        <taxon>Eukaryota</taxon>
        <taxon>Fungi</taxon>
        <taxon>Dikarya</taxon>
        <taxon>Basidiomycota</taxon>
        <taxon>Agaricomycotina</taxon>
        <taxon>Agaricomycetes</taxon>
        <taxon>Agaricomycetidae</taxon>
        <taxon>Boletales</taxon>
        <taxon>Paxilineae</taxon>
        <taxon>Paxillaceae</taxon>
        <taxon>Paxillus</taxon>
    </lineage>
</organism>
<feature type="compositionally biased region" description="Polar residues" evidence="1">
    <location>
        <begin position="245"/>
        <end position="263"/>
    </location>
</feature>
<feature type="region of interest" description="Disordered" evidence="1">
    <location>
        <begin position="231"/>
        <end position="274"/>
    </location>
</feature>
<feature type="compositionally biased region" description="Polar residues" evidence="1">
    <location>
        <begin position="288"/>
        <end position="299"/>
    </location>
</feature>
<evidence type="ECO:0000313" key="3">
    <source>
        <dbReference type="Proteomes" id="UP000053647"/>
    </source>
</evidence>
<feature type="compositionally biased region" description="Basic residues" evidence="1">
    <location>
        <begin position="68"/>
        <end position="84"/>
    </location>
</feature>
<name>A0A0C9TBV3_PAXIN</name>
<dbReference type="EMBL" id="KN819603">
    <property type="protein sequence ID" value="KIJ08538.1"/>
    <property type="molecule type" value="Genomic_DNA"/>
</dbReference>
<feature type="region of interest" description="Disordered" evidence="1">
    <location>
        <begin position="1"/>
        <end position="89"/>
    </location>
</feature>
<reference evidence="3" key="2">
    <citation type="submission" date="2015-01" db="EMBL/GenBank/DDBJ databases">
        <title>Evolutionary Origins and Diversification of the Mycorrhizal Mutualists.</title>
        <authorList>
            <consortium name="DOE Joint Genome Institute"/>
            <consortium name="Mycorrhizal Genomics Consortium"/>
            <person name="Kohler A."/>
            <person name="Kuo A."/>
            <person name="Nagy L.G."/>
            <person name="Floudas D."/>
            <person name="Copeland A."/>
            <person name="Barry K.W."/>
            <person name="Cichocki N."/>
            <person name="Veneault-Fourrey C."/>
            <person name="LaButti K."/>
            <person name="Lindquist E.A."/>
            <person name="Lipzen A."/>
            <person name="Lundell T."/>
            <person name="Morin E."/>
            <person name="Murat C."/>
            <person name="Riley R."/>
            <person name="Ohm R."/>
            <person name="Sun H."/>
            <person name="Tunlid A."/>
            <person name="Henrissat B."/>
            <person name="Grigoriev I.V."/>
            <person name="Hibbett D.S."/>
            <person name="Martin F."/>
        </authorList>
    </citation>
    <scope>NUCLEOTIDE SEQUENCE [LARGE SCALE GENOMIC DNA]</scope>
    <source>
        <strain evidence="3">ATCC 200175</strain>
    </source>
</reference>
<sequence>MSTRGHGEAGGSKRTVSSKQPQPVTTTKVLTEKGKGKQKESNPSPDLTSTDHGATLSPEPRPAAPASRSKHQSRHRVNRIRQPRMRQERQQHAYVAELRDRSIFAWDTRPLPDEIERGPCFHCWSYICFGQRDPNINPIENVAQSTPQLDPSGHDLARKNLRSLGPLVVRTPIPATSRHLTASVIVLILTHQVQAALRAGKPSGFSPKPQTLPIEHRYTWNRLSVWLHLRKPPPPPPTAASPSTVTNVQSTSSPHTGHNSSMPLANRPPPSNAITSRVDTAEVLVHPSTISSQMRSPSAQAPARADLNADTDDAQSEGESNPWLPTDTERVGRASASTEYMGQLHPDNPWCDD</sequence>
<dbReference type="AlphaFoldDB" id="A0A0C9TBV3"/>
<evidence type="ECO:0000313" key="2">
    <source>
        <dbReference type="EMBL" id="KIJ08538.1"/>
    </source>
</evidence>